<dbReference type="Gene3D" id="2.40.50.660">
    <property type="match status" value="1"/>
</dbReference>
<feature type="transmembrane region" description="Helical" evidence="1">
    <location>
        <begin position="12"/>
        <end position="33"/>
    </location>
</feature>
<keyword evidence="3" id="KW-1185">Reference proteome</keyword>
<dbReference type="RefSeq" id="WP_389362641.1">
    <property type="nucleotide sequence ID" value="NZ_JBIACK010000011.1"/>
</dbReference>
<keyword evidence="1" id="KW-0812">Transmembrane</keyword>
<proteinExistence type="predicted"/>
<reference evidence="2 3" key="1">
    <citation type="submission" date="2024-08" db="EMBL/GenBank/DDBJ databases">
        <title>Two novel Cytobacillus novel species.</title>
        <authorList>
            <person name="Liu G."/>
        </authorList>
    </citation>
    <scope>NUCLEOTIDE SEQUENCE [LARGE SCALE GENOMIC DNA]</scope>
    <source>
        <strain evidence="2 3">FJAT-54145</strain>
    </source>
</reference>
<keyword evidence="1" id="KW-0472">Membrane</keyword>
<evidence type="ECO:0000256" key="1">
    <source>
        <dbReference type="SAM" id="Phobius"/>
    </source>
</evidence>
<dbReference type="Pfam" id="PF10694">
    <property type="entry name" value="DUF2500"/>
    <property type="match status" value="1"/>
</dbReference>
<keyword evidence="1" id="KW-1133">Transmembrane helix</keyword>
<evidence type="ECO:0000313" key="3">
    <source>
        <dbReference type="Proteomes" id="UP001601059"/>
    </source>
</evidence>
<dbReference type="EMBL" id="JBIACK010000011">
    <property type="protein sequence ID" value="MFE8702674.1"/>
    <property type="molecule type" value="Genomic_DNA"/>
</dbReference>
<dbReference type="InterPro" id="IPR019635">
    <property type="entry name" value="DUF2500"/>
</dbReference>
<organism evidence="2 3">
    <name type="scientific">Cytobacillus spartinae</name>
    <dbReference type="NCBI Taxonomy" id="3299023"/>
    <lineage>
        <taxon>Bacteria</taxon>
        <taxon>Bacillati</taxon>
        <taxon>Bacillota</taxon>
        <taxon>Bacilli</taxon>
        <taxon>Bacillales</taxon>
        <taxon>Bacillaceae</taxon>
        <taxon>Cytobacillus</taxon>
    </lineage>
</organism>
<gene>
    <name evidence="2" type="ORF">ACFYKX_18905</name>
</gene>
<protein>
    <submittedName>
        <fullName evidence="2">DUF2500 domain-containing protein</fullName>
    </submittedName>
</protein>
<name>A0ABW6KEL1_9BACI</name>
<accession>A0ABW6KEL1</accession>
<dbReference type="Proteomes" id="UP001601059">
    <property type="component" value="Unassembled WGS sequence"/>
</dbReference>
<sequence>MMGFDPFSMFSIFSMIFPVFFLVVFGIIAFSLFKGVKQWNFNNKQPVLTVSSKVVSKRTHVRRNAHNHNNHVHSTTSTKYYVTFEVESGDRMELHVSGNEFGHLAEGDYGKLTFQGTRYLGFDRWKDQ</sequence>
<evidence type="ECO:0000313" key="2">
    <source>
        <dbReference type="EMBL" id="MFE8702674.1"/>
    </source>
</evidence>
<comment type="caution">
    <text evidence="2">The sequence shown here is derived from an EMBL/GenBank/DDBJ whole genome shotgun (WGS) entry which is preliminary data.</text>
</comment>